<dbReference type="InterPro" id="IPR019734">
    <property type="entry name" value="TPR_rpt"/>
</dbReference>
<protein>
    <recommendedName>
        <fullName evidence="2">SET domain-containing protein</fullName>
    </recommendedName>
</protein>
<dbReference type="InterPro" id="IPR046341">
    <property type="entry name" value="SET_dom_sf"/>
</dbReference>
<dbReference type="PANTHER" id="PTHR47643:SF2">
    <property type="entry name" value="TPR DOMAIN PROTEIN (AFU_ORTHOLOGUE AFUA_5G12710)"/>
    <property type="match status" value="1"/>
</dbReference>
<name>A0ABD3GR22_9MARC</name>
<gene>
    <name evidence="3" type="ORF">R1sor_024633</name>
</gene>
<feature type="domain" description="SET" evidence="2">
    <location>
        <begin position="224"/>
        <end position="430"/>
    </location>
</feature>
<dbReference type="SUPFAM" id="SSF48452">
    <property type="entry name" value="TPR-like"/>
    <property type="match status" value="1"/>
</dbReference>
<dbReference type="AlphaFoldDB" id="A0ABD3GR22"/>
<dbReference type="InterPro" id="IPR011990">
    <property type="entry name" value="TPR-like_helical_dom_sf"/>
</dbReference>
<evidence type="ECO:0000313" key="4">
    <source>
        <dbReference type="Proteomes" id="UP001633002"/>
    </source>
</evidence>
<evidence type="ECO:0000259" key="2">
    <source>
        <dbReference type="PROSITE" id="PS50280"/>
    </source>
</evidence>
<dbReference type="Pfam" id="PF00856">
    <property type="entry name" value="SET"/>
    <property type="match status" value="1"/>
</dbReference>
<dbReference type="PANTHER" id="PTHR47643">
    <property type="entry name" value="TPR DOMAIN PROTEIN (AFU_ORTHOLOGUE AFUA_5G12710)"/>
    <property type="match status" value="1"/>
</dbReference>
<dbReference type="CDD" id="cd20071">
    <property type="entry name" value="SET_SMYD"/>
    <property type="match status" value="1"/>
</dbReference>
<dbReference type="EMBL" id="JBJQOH010000007">
    <property type="protein sequence ID" value="KAL3681677.1"/>
    <property type="molecule type" value="Genomic_DNA"/>
</dbReference>
<dbReference type="Pfam" id="PF13414">
    <property type="entry name" value="TPR_11"/>
    <property type="match status" value="1"/>
</dbReference>
<evidence type="ECO:0000256" key="1">
    <source>
        <dbReference type="PROSITE-ProRule" id="PRU00339"/>
    </source>
</evidence>
<dbReference type="InterPro" id="IPR053209">
    <property type="entry name" value="Gramillin-biosynth_MTr"/>
</dbReference>
<dbReference type="Gene3D" id="2.170.270.10">
    <property type="entry name" value="SET domain"/>
    <property type="match status" value="1"/>
</dbReference>
<evidence type="ECO:0000313" key="3">
    <source>
        <dbReference type="EMBL" id="KAL3681677.1"/>
    </source>
</evidence>
<dbReference type="Proteomes" id="UP001633002">
    <property type="component" value="Unassembled WGS sequence"/>
</dbReference>
<comment type="caution">
    <text evidence="3">The sequence shown here is derived from an EMBL/GenBank/DDBJ whole genome shotgun (WGS) entry which is preliminary data.</text>
</comment>
<dbReference type="PROSITE" id="PS50280">
    <property type="entry name" value="SET"/>
    <property type="match status" value="1"/>
</dbReference>
<proteinExistence type="predicted"/>
<feature type="repeat" description="TPR" evidence="1">
    <location>
        <begin position="75"/>
        <end position="108"/>
    </location>
</feature>
<organism evidence="3 4">
    <name type="scientific">Riccia sorocarpa</name>
    <dbReference type="NCBI Taxonomy" id="122646"/>
    <lineage>
        <taxon>Eukaryota</taxon>
        <taxon>Viridiplantae</taxon>
        <taxon>Streptophyta</taxon>
        <taxon>Embryophyta</taxon>
        <taxon>Marchantiophyta</taxon>
        <taxon>Marchantiopsida</taxon>
        <taxon>Marchantiidae</taxon>
        <taxon>Marchantiales</taxon>
        <taxon>Ricciaceae</taxon>
        <taxon>Riccia</taxon>
    </lineage>
</organism>
<dbReference type="SUPFAM" id="SSF82199">
    <property type="entry name" value="SET domain"/>
    <property type="match status" value="1"/>
</dbReference>
<keyword evidence="1" id="KW-0802">TPR repeat</keyword>
<dbReference type="Gene3D" id="1.25.40.10">
    <property type="entry name" value="Tetratricopeptide repeat domain"/>
    <property type="match status" value="1"/>
</dbReference>
<dbReference type="PROSITE" id="PS50005">
    <property type="entry name" value="TPR"/>
    <property type="match status" value="1"/>
</dbReference>
<dbReference type="InterPro" id="IPR001214">
    <property type="entry name" value="SET_dom"/>
</dbReference>
<accession>A0ABD3GR22</accession>
<keyword evidence="4" id="KW-1185">Reference proteome</keyword>
<sequence length="619" mass="70407">MWFWFFIYFGEADINFLLKAEALEVKHMLEAGVNTTSVVVRTFDVTLLVDPQSLHQTPSTENQIEKRGQVNYEMTSVRERSGNERFISKDFEGAIEMYTRALGIRPDNPRVLSNRAQAYIQLKRYELALRDTEVALQVSDGDDRKVLFRRAKAFYGLKRYEAASSVLENLQRNRNTRVSQLPLVPTAEEVEEFVQSVNHRLEEKLNGGYDLNKMLEAAQATSTPSLDHADYIGPVRVAGVQENRKGLVATRELVAGTLLLCTKAYAIIFSEDLKPEMPLNFISICAKVLGVSLEEDLKTEMGSSSKSAVDHLILKVQEKLKSEPHAAEEFYSHYAVANMPRDERSEQSKETENRQVDRRLIGQIVRRYCLQEQFQFPMGRHKIAAGLWILPSLINHSCLGNARYYSIGDFMFVRAITDIAEGEEVLVSYVEPLDSFEDRTSMLWMRGIICKCSLCSFARERPAVVRLRNSLSRAFEAIAPRVKMGRPLLPQLHRIIAELRGSAGDSVTDEEKFPLELVEPLLAVSYLHLNTGRINDAVQVLLELLEHIPRCGGRSNIARTDISCQLSAIYNKMSKPSESRKWKEKAREEFNLMNGDEDNLWESYLADTAAMTAQNFVKF</sequence>
<dbReference type="SMART" id="SM00028">
    <property type="entry name" value="TPR"/>
    <property type="match status" value="4"/>
</dbReference>
<reference evidence="3 4" key="1">
    <citation type="submission" date="2024-09" db="EMBL/GenBank/DDBJ databases">
        <title>Chromosome-scale assembly of Riccia sorocarpa.</title>
        <authorList>
            <person name="Paukszto L."/>
        </authorList>
    </citation>
    <scope>NUCLEOTIDE SEQUENCE [LARGE SCALE GENOMIC DNA]</scope>
    <source>
        <strain evidence="3">LP-2024</strain>
        <tissue evidence="3">Aerial parts of the thallus</tissue>
    </source>
</reference>